<dbReference type="Pfam" id="PF01996">
    <property type="entry name" value="F420_ligase"/>
    <property type="match status" value="1"/>
</dbReference>
<keyword evidence="5" id="KW-0630">Potassium</keyword>
<dbReference type="EMBL" id="JBHSMG010000004">
    <property type="protein sequence ID" value="MFC5503197.1"/>
    <property type="molecule type" value="Genomic_DNA"/>
</dbReference>
<dbReference type="Gene3D" id="3.30.1330.100">
    <property type="entry name" value="CofE-like"/>
    <property type="match status" value="2"/>
</dbReference>
<evidence type="ECO:0000256" key="6">
    <source>
        <dbReference type="ARBA" id="ARBA00023134"/>
    </source>
</evidence>
<evidence type="ECO:0000256" key="4">
    <source>
        <dbReference type="ARBA" id="ARBA00022842"/>
    </source>
</evidence>
<evidence type="ECO:0000259" key="8">
    <source>
        <dbReference type="Pfam" id="PF01996"/>
    </source>
</evidence>
<dbReference type="EC" id="6.3.2.31" evidence="9"/>
<name>A0ABW0NV82_9MICO</name>
<dbReference type="SUPFAM" id="SSF144010">
    <property type="entry name" value="CofE-like"/>
    <property type="match status" value="1"/>
</dbReference>
<evidence type="ECO:0000256" key="5">
    <source>
        <dbReference type="ARBA" id="ARBA00022958"/>
    </source>
</evidence>
<dbReference type="NCBIfam" id="TIGR01916">
    <property type="entry name" value="F420_cofE"/>
    <property type="match status" value="1"/>
</dbReference>
<protein>
    <submittedName>
        <fullName evidence="9">Coenzyme F420-0:L-glutamate ligase</fullName>
        <ecNumber evidence="9">6.3.2.31</ecNumber>
    </submittedName>
</protein>
<sequence>MSALDGAAPADAVTIFAIDGLPEIRPGDDLAAVLGDVLAGRVIEGDILVVTSKVVSKAEGRLIHAADREDAITAETRRLVASRRHSGGTTRIVETHVGLVMAAAGVDASNVPEGMIALLPVDPDASARALATALRERLGVALGVILSDTFGRPWRDGQTDVAIGAAGLMVVDDLRGSTDAQGRTLEVTVPAIADELAGAADLVKGKAGGRPVAVVRGLGRYVTGVDAPGARRLVRAAELDMFRLGSDEADRAGYERGYADGVAGRASELAGPPAP</sequence>
<evidence type="ECO:0000313" key="10">
    <source>
        <dbReference type="Proteomes" id="UP001596039"/>
    </source>
</evidence>
<keyword evidence="6" id="KW-0342">GTP-binding</keyword>
<dbReference type="PANTHER" id="PTHR47917:SF1">
    <property type="entry name" value="COENZYME F420:L-GLUTAMATE LIGASE"/>
    <property type="match status" value="1"/>
</dbReference>
<keyword evidence="2" id="KW-0479">Metal-binding</keyword>
<reference evidence="10" key="1">
    <citation type="journal article" date="2019" name="Int. J. Syst. Evol. Microbiol.">
        <title>The Global Catalogue of Microorganisms (GCM) 10K type strain sequencing project: providing services to taxonomists for standard genome sequencing and annotation.</title>
        <authorList>
            <consortium name="The Broad Institute Genomics Platform"/>
            <consortium name="The Broad Institute Genome Sequencing Center for Infectious Disease"/>
            <person name="Wu L."/>
            <person name="Ma J."/>
        </authorList>
    </citation>
    <scope>NUCLEOTIDE SEQUENCE [LARGE SCALE GENOMIC DNA]</scope>
    <source>
        <strain evidence="10">CGMCC 4.6997</strain>
    </source>
</reference>
<gene>
    <name evidence="9" type="ORF">ACFPJ4_13190</name>
</gene>
<keyword evidence="10" id="KW-1185">Reference proteome</keyword>
<keyword evidence="7" id="KW-0464">Manganese</keyword>
<proteinExistence type="predicted"/>
<dbReference type="InterPro" id="IPR008225">
    <property type="entry name" value="F420-0_g-glutamyl_ligase"/>
</dbReference>
<dbReference type="GO" id="GO:0052618">
    <property type="term" value="F:coenzyme F420-0:L-glutamate ligase activity"/>
    <property type="evidence" value="ECO:0007669"/>
    <property type="project" value="UniProtKB-EC"/>
</dbReference>
<keyword evidence="1 9" id="KW-0436">Ligase</keyword>
<dbReference type="NCBIfam" id="NF009810">
    <property type="entry name" value="PRK13294.1"/>
    <property type="match status" value="1"/>
</dbReference>
<evidence type="ECO:0000256" key="3">
    <source>
        <dbReference type="ARBA" id="ARBA00022741"/>
    </source>
</evidence>
<evidence type="ECO:0000256" key="2">
    <source>
        <dbReference type="ARBA" id="ARBA00022723"/>
    </source>
</evidence>
<accession>A0ABW0NV82</accession>
<evidence type="ECO:0000256" key="7">
    <source>
        <dbReference type="ARBA" id="ARBA00023211"/>
    </source>
</evidence>
<dbReference type="PANTHER" id="PTHR47917">
    <property type="match status" value="1"/>
</dbReference>
<organism evidence="9 10">
    <name type="scientific">Lysinimonas soli</name>
    <dbReference type="NCBI Taxonomy" id="1074233"/>
    <lineage>
        <taxon>Bacteria</taxon>
        <taxon>Bacillati</taxon>
        <taxon>Actinomycetota</taxon>
        <taxon>Actinomycetes</taxon>
        <taxon>Micrococcales</taxon>
        <taxon>Microbacteriaceae</taxon>
        <taxon>Lysinimonas</taxon>
    </lineage>
</organism>
<dbReference type="RefSeq" id="WP_386740915.1">
    <property type="nucleotide sequence ID" value="NZ_JBHSMG010000004.1"/>
</dbReference>
<keyword evidence="4" id="KW-0460">Magnesium</keyword>
<evidence type="ECO:0000313" key="9">
    <source>
        <dbReference type="EMBL" id="MFC5503197.1"/>
    </source>
</evidence>
<dbReference type="InterPro" id="IPR002847">
    <property type="entry name" value="F420-0_gamma-glut_ligase-dom"/>
</dbReference>
<keyword evidence="3" id="KW-0547">Nucleotide-binding</keyword>
<evidence type="ECO:0000256" key="1">
    <source>
        <dbReference type="ARBA" id="ARBA00022598"/>
    </source>
</evidence>
<feature type="domain" description="Coenzyme F420:L-glutamate ligase-like" evidence="8">
    <location>
        <begin position="21"/>
        <end position="217"/>
    </location>
</feature>
<comment type="caution">
    <text evidence="9">The sequence shown here is derived from an EMBL/GenBank/DDBJ whole genome shotgun (WGS) entry which is preliminary data.</text>
</comment>
<dbReference type="Proteomes" id="UP001596039">
    <property type="component" value="Unassembled WGS sequence"/>
</dbReference>